<keyword evidence="1" id="KW-0732">Signal</keyword>
<evidence type="ECO:0000256" key="1">
    <source>
        <dbReference type="SAM" id="SignalP"/>
    </source>
</evidence>
<proteinExistence type="predicted"/>
<name>A0A6J8AH35_MYTCO</name>
<gene>
    <name evidence="2" type="ORF">MCOR_7121</name>
</gene>
<evidence type="ECO:0008006" key="4">
    <source>
        <dbReference type="Google" id="ProtNLM"/>
    </source>
</evidence>
<dbReference type="EMBL" id="CACVKT020001353">
    <property type="protein sequence ID" value="CAC5367055.1"/>
    <property type="molecule type" value="Genomic_DNA"/>
</dbReference>
<sequence length="326" mass="36311">MHAFLIVLSGIFGLGSCTPDLLWPLNNDTYTSEIINNSPFQDRTSGCNIEFAQDMPPDFPNLGVSIVDGDVIDVRIEDILYFSGNDYAFSGWFKALGPDGALFHYRSDDQTGDFNEIKAVLVSQTINLTRNLKTSHDIGISSSIGLNTWYYMSFGIDRSSGKMKIQQDAIAILELDDNFQNDIDIVFPGTLRIGGSFDEFDSKFNGHVTCFAYHSIKHDPPLSESKSQCTMTPPGFYLPICMERNMGMYSSDGTPTSNLRVISTSATCSVFQCGVKCLKEISCRYIQYDLSNDRCKTCYLLTIGAGSFNLINGQVFELEYFSKETN</sequence>
<organism evidence="2 3">
    <name type="scientific">Mytilus coruscus</name>
    <name type="common">Sea mussel</name>
    <dbReference type="NCBI Taxonomy" id="42192"/>
    <lineage>
        <taxon>Eukaryota</taxon>
        <taxon>Metazoa</taxon>
        <taxon>Spiralia</taxon>
        <taxon>Lophotrochozoa</taxon>
        <taxon>Mollusca</taxon>
        <taxon>Bivalvia</taxon>
        <taxon>Autobranchia</taxon>
        <taxon>Pteriomorphia</taxon>
        <taxon>Mytilida</taxon>
        <taxon>Mytiloidea</taxon>
        <taxon>Mytilidae</taxon>
        <taxon>Mytilinae</taxon>
        <taxon>Mytilus</taxon>
    </lineage>
</organism>
<dbReference type="InterPro" id="IPR013320">
    <property type="entry name" value="ConA-like_dom_sf"/>
</dbReference>
<protein>
    <recommendedName>
        <fullName evidence="4">Farnesoic acid O-methyl transferase domain-containing protein</fullName>
    </recommendedName>
</protein>
<feature type="chain" id="PRO_5027097418" description="Farnesoic acid O-methyl transferase domain-containing protein" evidence="1">
    <location>
        <begin position="18"/>
        <end position="326"/>
    </location>
</feature>
<evidence type="ECO:0000313" key="3">
    <source>
        <dbReference type="Proteomes" id="UP000507470"/>
    </source>
</evidence>
<dbReference type="Gene3D" id="2.60.120.200">
    <property type="match status" value="1"/>
</dbReference>
<feature type="signal peptide" evidence="1">
    <location>
        <begin position="1"/>
        <end position="17"/>
    </location>
</feature>
<dbReference type="SUPFAM" id="SSF49899">
    <property type="entry name" value="Concanavalin A-like lectins/glucanases"/>
    <property type="match status" value="1"/>
</dbReference>
<accession>A0A6J8AH35</accession>
<reference evidence="2 3" key="1">
    <citation type="submission" date="2020-06" db="EMBL/GenBank/DDBJ databases">
        <authorList>
            <person name="Li R."/>
            <person name="Bekaert M."/>
        </authorList>
    </citation>
    <scope>NUCLEOTIDE SEQUENCE [LARGE SCALE GENOMIC DNA]</scope>
    <source>
        <strain evidence="3">wild</strain>
    </source>
</reference>
<evidence type="ECO:0000313" key="2">
    <source>
        <dbReference type="EMBL" id="CAC5367055.1"/>
    </source>
</evidence>
<keyword evidence="3" id="KW-1185">Reference proteome</keyword>
<dbReference type="AlphaFoldDB" id="A0A6J8AH35"/>
<dbReference type="Proteomes" id="UP000507470">
    <property type="component" value="Unassembled WGS sequence"/>
</dbReference>
<dbReference type="OrthoDB" id="6074037at2759"/>